<feature type="domain" description="AAA+ ATPase" evidence="2">
    <location>
        <begin position="209"/>
        <end position="393"/>
    </location>
</feature>
<dbReference type="Proteomes" id="UP000177876">
    <property type="component" value="Unassembled WGS sequence"/>
</dbReference>
<accession>A0A1F2WFT6</accession>
<dbReference type="InterPro" id="IPR020568">
    <property type="entry name" value="Ribosomal_Su5_D2-typ_SF"/>
</dbReference>
<evidence type="ECO:0000256" key="1">
    <source>
        <dbReference type="ARBA" id="ARBA00006354"/>
    </source>
</evidence>
<dbReference type="InterPro" id="IPR014721">
    <property type="entry name" value="Ribsml_uS5_D2-typ_fold_subgr"/>
</dbReference>
<comment type="similarity">
    <text evidence="1">Belongs to the Mg-chelatase subunits D/I family. ComM subfamily.</text>
</comment>
<organism evidence="3 4">
    <name type="scientific">Candidatus Solincola sediminis</name>
    <dbReference type="NCBI Taxonomy" id="1797199"/>
    <lineage>
        <taxon>Bacteria</taxon>
        <taxon>Bacillati</taxon>
        <taxon>Actinomycetota</taxon>
        <taxon>Candidatus Geothermincolia</taxon>
        <taxon>Candidatus Geothermincolales</taxon>
        <taxon>Candidatus Geothermincolaceae</taxon>
        <taxon>Candidatus Solincola</taxon>
    </lineage>
</organism>
<sequence length="517" mass="56347">MFARLDSCSILGMEVIKVEVEVNTTGSLPGIHLVGLPDAAVRESYRRIKAAIGNCQLPFARQRITINLAPASLRKEGSNFDLPIALAILAVSGCFKPEALKKLLVVGELALDGRVRGVRGALTMALWARRNKREIVLLPRENLGEAAQVGGIEVVGVGSLKEAVDYLHGKPIASKPLPPILPETESFPCLSDVKGQLQAKRALEIAAAGFHNILMIGPPGSGKSMLAQRLPGLLPQLDADQVLEVSSIKSIAGLLEPDKSLSKHPPFRAPHHTISNVGLAGGGHPLPRPGEISLSHYGILFLDELPEFRRDALEVLRQPLESGRVSISRSLICASFPARFLLVAGMNPCPCGYMGDPQHACSCAQSRIRHYYSRISGPLLDRIDLQVEVPRLTPAELVEMPAGETSQVMARRVNAARERQKERWRPGRTNAHIELVHMRDSCRLGEEQKRFMYMAADRLALTGRGFDRCLRVARTIADLAGREEVAVADLAEAVQYRSLDRLRGSANMTEVNYGGSI</sequence>
<dbReference type="GO" id="GO:0005524">
    <property type="term" value="F:ATP binding"/>
    <property type="evidence" value="ECO:0007669"/>
    <property type="project" value="InterPro"/>
</dbReference>
<dbReference type="InterPro" id="IPR027417">
    <property type="entry name" value="P-loop_NTPase"/>
</dbReference>
<dbReference type="SUPFAM" id="SSF52540">
    <property type="entry name" value="P-loop containing nucleoside triphosphate hydrolases"/>
    <property type="match status" value="1"/>
</dbReference>
<dbReference type="Pfam" id="PF13541">
    <property type="entry name" value="ChlI"/>
    <property type="match status" value="1"/>
</dbReference>
<dbReference type="SMART" id="SM00382">
    <property type="entry name" value="AAA"/>
    <property type="match status" value="1"/>
</dbReference>
<dbReference type="NCBIfam" id="TIGR00368">
    <property type="entry name" value="YifB family Mg chelatase-like AAA ATPase"/>
    <property type="match status" value="1"/>
</dbReference>
<evidence type="ECO:0000313" key="4">
    <source>
        <dbReference type="Proteomes" id="UP000177876"/>
    </source>
</evidence>
<dbReference type="AlphaFoldDB" id="A0A1F2WFT6"/>
<dbReference type="STRING" id="1797197.A2Y75_05850"/>
<dbReference type="CDD" id="cd00009">
    <property type="entry name" value="AAA"/>
    <property type="match status" value="1"/>
</dbReference>
<dbReference type="InterPro" id="IPR003593">
    <property type="entry name" value="AAA+_ATPase"/>
</dbReference>
<dbReference type="PANTHER" id="PTHR32039:SF7">
    <property type="entry name" value="COMPETENCE PROTEIN COMM"/>
    <property type="match status" value="1"/>
</dbReference>
<evidence type="ECO:0000313" key="3">
    <source>
        <dbReference type="EMBL" id="OFW55702.1"/>
    </source>
</evidence>
<dbReference type="Pfam" id="PF13335">
    <property type="entry name" value="Mg_chelatase_C"/>
    <property type="match status" value="1"/>
</dbReference>
<proteinExistence type="inferred from homology"/>
<dbReference type="InterPro" id="IPR004482">
    <property type="entry name" value="Mg_chelat-rel"/>
</dbReference>
<dbReference type="InterPro" id="IPR045006">
    <property type="entry name" value="CHLI-like"/>
</dbReference>
<protein>
    <recommendedName>
        <fullName evidence="2">AAA+ ATPase domain-containing protein</fullName>
    </recommendedName>
</protein>
<dbReference type="InterPro" id="IPR000523">
    <property type="entry name" value="Mg_chelatse_chII-like_cat_dom"/>
</dbReference>
<dbReference type="EMBL" id="MELK01000052">
    <property type="protein sequence ID" value="OFW55702.1"/>
    <property type="molecule type" value="Genomic_DNA"/>
</dbReference>
<gene>
    <name evidence="3" type="ORF">A2Y75_05850</name>
</gene>
<dbReference type="InterPro" id="IPR025158">
    <property type="entry name" value="Mg_chelat-rel_C"/>
</dbReference>
<dbReference type="Gene3D" id="3.40.50.300">
    <property type="entry name" value="P-loop containing nucleotide triphosphate hydrolases"/>
    <property type="match status" value="1"/>
</dbReference>
<dbReference type="SUPFAM" id="SSF54211">
    <property type="entry name" value="Ribosomal protein S5 domain 2-like"/>
    <property type="match status" value="1"/>
</dbReference>
<evidence type="ECO:0000259" key="2">
    <source>
        <dbReference type="SMART" id="SM00382"/>
    </source>
</evidence>
<dbReference type="PANTHER" id="PTHR32039">
    <property type="entry name" value="MAGNESIUM-CHELATASE SUBUNIT CHLI"/>
    <property type="match status" value="1"/>
</dbReference>
<dbReference type="Gene3D" id="3.30.230.10">
    <property type="match status" value="1"/>
</dbReference>
<name>A0A1F2WFT6_9ACTN</name>
<reference evidence="3 4" key="1">
    <citation type="journal article" date="2016" name="Nat. Commun.">
        <title>Thousands of microbial genomes shed light on interconnected biogeochemical processes in an aquifer system.</title>
        <authorList>
            <person name="Anantharaman K."/>
            <person name="Brown C.T."/>
            <person name="Hug L.A."/>
            <person name="Sharon I."/>
            <person name="Castelle C.J."/>
            <person name="Probst A.J."/>
            <person name="Thomas B.C."/>
            <person name="Singh A."/>
            <person name="Wilkins M.J."/>
            <person name="Karaoz U."/>
            <person name="Brodie E.L."/>
            <person name="Williams K.H."/>
            <person name="Hubbard S.S."/>
            <person name="Banfield J.F."/>
        </authorList>
    </citation>
    <scope>NUCLEOTIDE SEQUENCE [LARGE SCALE GENOMIC DNA]</scope>
</reference>
<comment type="caution">
    <text evidence="3">The sequence shown here is derived from an EMBL/GenBank/DDBJ whole genome shotgun (WGS) entry which is preliminary data.</text>
</comment>
<dbReference type="Pfam" id="PF01078">
    <property type="entry name" value="Mg_chelatase"/>
    <property type="match status" value="1"/>
</dbReference>